<dbReference type="EC" id="2.3.2.23" evidence="1"/>
<dbReference type="InterPro" id="IPR009060">
    <property type="entry name" value="UBA-like_sf"/>
</dbReference>
<evidence type="ECO:0000259" key="9">
    <source>
        <dbReference type="PROSITE" id="PS50030"/>
    </source>
</evidence>
<accession>A0A0D2WV30</accession>
<evidence type="ECO:0000259" key="10">
    <source>
        <dbReference type="PROSITE" id="PS50127"/>
    </source>
</evidence>
<evidence type="ECO:0000256" key="1">
    <source>
        <dbReference type="ARBA" id="ARBA00012486"/>
    </source>
</evidence>
<dbReference type="SUPFAM" id="SSF46934">
    <property type="entry name" value="UBA-like"/>
    <property type="match status" value="1"/>
</dbReference>
<dbReference type="Pfam" id="PF00179">
    <property type="entry name" value="UQ_con"/>
    <property type="match status" value="1"/>
</dbReference>
<name>A0A0D2WV30_CAPO3</name>
<dbReference type="AlphaFoldDB" id="A0A0D2WV30"/>
<feature type="region of interest" description="Disordered" evidence="8">
    <location>
        <begin position="1"/>
        <end position="25"/>
    </location>
</feature>
<dbReference type="InterPro" id="IPR016135">
    <property type="entry name" value="UBQ-conjugating_enzyme/RWD"/>
</dbReference>
<gene>
    <name evidence="11" type="ORF">CAOG_006883</name>
</gene>
<dbReference type="InterPro" id="IPR000608">
    <property type="entry name" value="UBC"/>
</dbReference>
<evidence type="ECO:0000256" key="3">
    <source>
        <dbReference type="ARBA" id="ARBA00022741"/>
    </source>
</evidence>
<dbReference type="PhylomeDB" id="A0A0D2WV30"/>
<dbReference type="Proteomes" id="UP000008743">
    <property type="component" value="Unassembled WGS sequence"/>
</dbReference>
<dbReference type="Gene3D" id="1.10.8.10">
    <property type="entry name" value="DNA helicase RuvA subunit, C-terminal domain"/>
    <property type="match status" value="1"/>
</dbReference>
<protein>
    <recommendedName>
        <fullName evidence="1">E2 ubiquitin-conjugating enzyme</fullName>
        <ecNumber evidence="1">2.3.2.23</ecNumber>
    </recommendedName>
</protein>
<dbReference type="Gene3D" id="3.10.110.10">
    <property type="entry name" value="Ubiquitin Conjugating Enzyme"/>
    <property type="match status" value="1"/>
</dbReference>
<feature type="active site" description="Glycyl thioester intermediate" evidence="6">
    <location>
        <position position="115"/>
    </location>
</feature>
<feature type="domain" description="UBA" evidence="9">
    <location>
        <begin position="181"/>
        <end position="220"/>
    </location>
</feature>
<feature type="compositionally biased region" description="Low complexity" evidence="8">
    <location>
        <begin position="10"/>
        <end position="22"/>
    </location>
</feature>
<evidence type="ECO:0000313" key="12">
    <source>
        <dbReference type="Proteomes" id="UP000008743"/>
    </source>
</evidence>
<sequence>MFRRKQAPTSAAVSSSSSSGGVNHPAQAIARVKKEYVECQSDEGMKSCNIKLSLVEDSFVKLRGEIPGPLGTPFEGGVFQLLIDIPQNYPFNPPIVKFETKVWHPNVSSQTGVICLDILKDQWAAAMTLRTVMLSIQALMSTPEPDDPQDAVVANQYRSNREEYNRTAKYWTDVYARPGVSEDDVKIKQLMDMGFDEAKCKTALAKAKGNVEQAIEHLFA</sequence>
<evidence type="ECO:0000256" key="6">
    <source>
        <dbReference type="PROSITE-ProRule" id="PRU10133"/>
    </source>
</evidence>
<keyword evidence="4 7" id="KW-0833">Ubl conjugation pathway</keyword>
<organism evidence="11 12">
    <name type="scientific">Capsaspora owczarzaki (strain ATCC 30864)</name>
    <dbReference type="NCBI Taxonomy" id="595528"/>
    <lineage>
        <taxon>Eukaryota</taxon>
        <taxon>Filasterea</taxon>
        <taxon>Capsaspora</taxon>
    </lineage>
</organism>
<dbReference type="SUPFAM" id="SSF54495">
    <property type="entry name" value="UBC-like"/>
    <property type="match status" value="1"/>
</dbReference>
<dbReference type="SMART" id="SM00212">
    <property type="entry name" value="UBCc"/>
    <property type="match status" value="1"/>
</dbReference>
<dbReference type="InterPro" id="IPR015940">
    <property type="entry name" value="UBA"/>
</dbReference>
<keyword evidence="5 7" id="KW-0067">ATP-binding</keyword>
<dbReference type="SMART" id="SM00165">
    <property type="entry name" value="UBA"/>
    <property type="match status" value="1"/>
</dbReference>
<dbReference type="CDD" id="cd14297">
    <property type="entry name" value="UBA2_spUBP14_like"/>
    <property type="match status" value="1"/>
</dbReference>
<dbReference type="OrthoDB" id="7851174at2759"/>
<dbReference type="PROSITE" id="PS50127">
    <property type="entry name" value="UBC_2"/>
    <property type="match status" value="1"/>
</dbReference>
<comment type="similarity">
    <text evidence="7">Belongs to the ubiquitin-conjugating enzyme family.</text>
</comment>
<evidence type="ECO:0000256" key="7">
    <source>
        <dbReference type="RuleBase" id="RU362109"/>
    </source>
</evidence>
<dbReference type="GO" id="GO:0061631">
    <property type="term" value="F:ubiquitin conjugating enzyme activity"/>
    <property type="evidence" value="ECO:0007669"/>
    <property type="project" value="UniProtKB-EC"/>
</dbReference>
<dbReference type="InterPro" id="IPR023313">
    <property type="entry name" value="UBQ-conjugating_AS"/>
</dbReference>
<dbReference type="OMA" id="HWTFVYA"/>
<dbReference type="PROSITE" id="PS00183">
    <property type="entry name" value="UBC_1"/>
    <property type="match status" value="1"/>
</dbReference>
<dbReference type="Pfam" id="PF00627">
    <property type="entry name" value="UBA"/>
    <property type="match status" value="1"/>
</dbReference>
<feature type="domain" description="UBC core" evidence="10">
    <location>
        <begin position="27"/>
        <end position="177"/>
    </location>
</feature>
<reference evidence="12" key="1">
    <citation type="submission" date="2011-02" db="EMBL/GenBank/DDBJ databases">
        <title>The Genome Sequence of Capsaspora owczarzaki ATCC 30864.</title>
        <authorList>
            <person name="Russ C."/>
            <person name="Cuomo C."/>
            <person name="Burger G."/>
            <person name="Gray M.W."/>
            <person name="Holland P.W.H."/>
            <person name="King N."/>
            <person name="Lang F.B.F."/>
            <person name="Roger A.J."/>
            <person name="Ruiz-Trillo I."/>
            <person name="Young S.K."/>
            <person name="Zeng Q."/>
            <person name="Gargeya S."/>
            <person name="Alvarado L."/>
            <person name="Berlin A."/>
            <person name="Chapman S.B."/>
            <person name="Chen Z."/>
            <person name="Freedman E."/>
            <person name="Gellesch M."/>
            <person name="Goldberg J."/>
            <person name="Griggs A."/>
            <person name="Gujja S."/>
            <person name="Heilman E."/>
            <person name="Heiman D."/>
            <person name="Howarth C."/>
            <person name="Mehta T."/>
            <person name="Neiman D."/>
            <person name="Pearson M."/>
            <person name="Roberts A."/>
            <person name="Saif S."/>
            <person name="Shea T."/>
            <person name="Shenoy N."/>
            <person name="Sisk P."/>
            <person name="Stolte C."/>
            <person name="Sykes S."/>
            <person name="White J."/>
            <person name="Yandava C."/>
            <person name="Haas B."/>
            <person name="Nusbaum C."/>
            <person name="Birren B."/>
        </authorList>
    </citation>
    <scope>NUCLEOTIDE SEQUENCE</scope>
    <source>
        <strain evidence="12">ATCC 30864</strain>
    </source>
</reference>
<evidence type="ECO:0000313" key="11">
    <source>
        <dbReference type="EMBL" id="KJE96580.1"/>
    </source>
</evidence>
<dbReference type="STRING" id="595528.A0A0D2WV30"/>
<keyword evidence="12" id="KW-1185">Reference proteome</keyword>
<dbReference type="PROSITE" id="PS50030">
    <property type="entry name" value="UBA"/>
    <property type="match status" value="1"/>
</dbReference>
<evidence type="ECO:0000256" key="2">
    <source>
        <dbReference type="ARBA" id="ARBA00022679"/>
    </source>
</evidence>
<dbReference type="CDD" id="cd23800">
    <property type="entry name" value="UBCc_UBE2K"/>
    <property type="match status" value="1"/>
</dbReference>
<dbReference type="FunCoup" id="A0A0D2WV30">
    <property type="interactions" value="771"/>
</dbReference>
<dbReference type="FunFam" id="3.10.110.10:FF:000037">
    <property type="entry name" value="ubiquitin-conjugating enzyme E2 27"/>
    <property type="match status" value="1"/>
</dbReference>
<evidence type="ECO:0000256" key="8">
    <source>
        <dbReference type="SAM" id="MobiDB-lite"/>
    </source>
</evidence>
<dbReference type="eggNOG" id="KOG0418">
    <property type="taxonomic scope" value="Eukaryota"/>
</dbReference>
<dbReference type="GO" id="GO:0005524">
    <property type="term" value="F:ATP binding"/>
    <property type="evidence" value="ECO:0007669"/>
    <property type="project" value="UniProtKB-UniRule"/>
</dbReference>
<proteinExistence type="inferred from homology"/>
<evidence type="ECO:0000256" key="4">
    <source>
        <dbReference type="ARBA" id="ARBA00022786"/>
    </source>
</evidence>
<dbReference type="InParanoid" id="A0A0D2WV30"/>
<keyword evidence="2" id="KW-0808">Transferase</keyword>
<keyword evidence="3 7" id="KW-0547">Nucleotide-binding</keyword>
<evidence type="ECO:0000256" key="5">
    <source>
        <dbReference type="ARBA" id="ARBA00022840"/>
    </source>
</evidence>
<dbReference type="RefSeq" id="XP_004344504.1">
    <property type="nucleotide sequence ID" value="XM_004344454.2"/>
</dbReference>
<dbReference type="EMBL" id="KE346371">
    <property type="protein sequence ID" value="KJE96580.1"/>
    <property type="molecule type" value="Genomic_DNA"/>
</dbReference>
<dbReference type="PANTHER" id="PTHR24068">
    <property type="entry name" value="UBIQUITIN-CONJUGATING ENZYME E2"/>
    <property type="match status" value="1"/>
</dbReference>